<dbReference type="Pfam" id="PF07690">
    <property type="entry name" value="MFS_1"/>
    <property type="match status" value="1"/>
</dbReference>
<keyword evidence="10" id="KW-1185">Reference proteome</keyword>
<evidence type="ECO:0000256" key="2">
    <source>
        <dbReference type="ARBA" id="ARBA00022448"/>
    </source>
</evidence>
<evidence type="ECO:0000259" key="8">
    <source>
        <dbReference type="PROSITE" id="PS50850"/>
    </source>
</evidence>
<keyword evidence="5 7" id="KW-0472">Membrane</keyword>
<dbReference type="Proteomes" id="UP001321498">
    <property type="component" value="Chromosome"/>
</dbReference>
<dbReference type="PROSITE" id="PS00216">
    <property type="entry name" value="SUGAR_TRANSPORT_1"/>
    <property type="match status" value="1"/>
</dbReference>
<evidence type="ECO:0000256" key="7">
    <source>
        <dbReference type="SAM" id="Phobius"/>
    </source>
</evidence>
<evidence type="ECO:0000256" key="1">
    <source>
        <dbReference type="ARBA" id="ARBA00004651"/>
    </source>
</evidence>
<feature type="compositionally biased region" description="Low complexity" evidence="6">
    <location>
        <begin position="248"/>
        <end position="264"/>
    </location>
</feature>
<dbReference type="InterPro" id="IPR005829">
    <property type="entry name" value="Sugar_transporter_CS"/>
</dbReference>
<evidence type="ECO:0000256" key="5">
    <source>
        <dbReference type="ARBA" id="ARBA00023136"/>
    </source>
</evidence>
<feature type="transmembrane region" description="Helical" evidence="7">
    <location>
        <begin position="54"/>
        <end position="74"/>
    </location>
</feature>
<keyword evidence="3 7" id="KW-0812">Transmembrane</keyword>
<dbReference type="EMBL" id="AP027731">
    <property type="protein sequence ID" value="BDZ45723.1"/>
    <property type="molecule type" value="Genomic_DNA"/>
</dbReference>
<evidence type="ECO:0000256" key="6">
    <source>
        <dbReference type="SAM" id="MobiDB-lite"/>
    </source>
</evidence>
<dbReference type="Gene3D" id="1.20.1720.10">
    <property type="entry name" value="Multidrug resistance protein D"/>
    <property type="match status" value="1"/>
</dbReference>
<keyword evidence="4 7" id="KW-1133">Transmembrane helix</keyword>
<dbReference type="SUPFAM" id="SSF103473">
    <property type="entry name" value="MFS general substrate transporter"/>
    <property type="match status" value="1"/>
</dbReference>
<dbReference type="PANTHER" id="PTHR23502">
    <property type="entry name" value="MAJOR FACILITATOR SUPERFAMILY"/>
    <property type="match status" value="1"/>
</dbReference>
<feature type="transmembrane region" description="Helical" evidence="7">
    <location>
        <begin position="174"/>
        <end position="193"/>
    </location>
</feature>
<feature type="region of interest" description="Disordered" evidence="6">
    <location>
        <begin position="203"/>
        <end position="264"/>
    </location>
</feature>
<comment type="subcellular location">
    <subcellularLocation>
        <location evidence="1">Cell membrane</location>
        <topology evidence="1">Multi-pass membrane protein</topology>
    </subcellularLocation>
</comment>
<evidence type="ECO:0000256" key="3">
    <source>
        <dbReference type="ARBA" id="ARBA00022692"/>
    </source>
</evidence>
<proteinExistence type="predicted"/>
<dbReference type="InterPro" id="IPR036259">
    <property type="entry name" value="MFS_trans_sf"/>
</dbReference>
<dbReference type="InterPro" id="IPR011701">
    <property type="entry name" value="MFS"/>
</dbReference>
<feature type="domain" description="Major facilitator superfamily (MFS) profile" evidence="8">
    <location>
        <begin position="16"/>
        <end position="264"/>
    </location>
</feature>
<keyword evidence="2" id="KW-0813">Transport</keyword>
<protein>
    <recommendedName>
        <fullName evidence="8">Major facilitator superfamily (MFS) profile domain-containing protein</fullName>
    </recommendedName>
</protein>
<evidence type="ECO:0000256" key="4">
    <source>
        <dbReference type="ARBA" id="ARBA00022989"/>
    </source>
</evidence>
<sequence>MTAAIHPGDALSRAQLVLFVIVLGALVGLGPFTIDMYLPAFPVLTKDFGVSDAAVQLTLTGTTIGFGLGQLVVGPLSDRFGRRIPLLAATTLHVLACVGAALAQDVTVLGLFRVLQGIGAAGGGVVAMAMMRDLFGGRALVRMLSRLALVTSLAPVVAPVIGSQLLRAVDWRGLFLTLAGYGLVMVIIAALCLRETMQRAEVTESPAAPRAKGTGRSSPTGCSWGSSSWAGCRSPASSPTCRRRRSSSRTCTGSRRSSSGCCSA</sequence>
<feature type="transmembrane region" description="Helical" evidence="7">
    <location>
        <begin position="16"/>
        <end position="34"/>
    </location>
</feature>
<name>A0ABM8GBV5_9MICO</name>
<dbReference type="PANTHER" id="PTHR23502:SF132">
    <property type="entry name" value="POLYAMINE TRANSPORTER 2-RELATED"/>
    <property type="match status" value="1"/>
</dbReference>
<feature type="compositionally biased region" description="Low complexity" evidence="6">
    <location>
        <begin position="217"/>
        <end position="240"/>
    </location>
</feature>
<reference evidence="10" key="1">
    <citation type="journal article" date="2019" name="Int. J. Syst. Evol. Microbiol.">
        <title>The Global Catalogue of Microorganisms (GCM) 10K type strain sequencing project: providing services to taxonomists for standard genome sequencing and annotation.</title>
        <authorList>
            <consortium name="The Broad Institute Genomics Platform"/>
            <consortium name="The Broad Institute Genome Sequencing Center for Infectious Disease"/>
            <person name="Wu L."/>
            <person name="Ma J."/>
        </authorList>
    </citation>
    <scope>NUCLEOTIDE SEQUENCE [LARGE SCALE GENOMIC DNA]</scope>
    <source>
        <strain evidence="10">NBRC 108725</strain>
    </source>
</reference>
<organism evidence="9 10">
    <name type="scientific">Naasia aerilata</name>
    <dbReference type="NCBI Taxonomy" id="1162966"/>
    <lineage>
        <taxon>Bacteria</taxon>
        <taxon>Bacillati</taxon>
        <taxon>Actinomycetota</taxon>
        <taxon>Actinomycetes</taxon>
        <taxon>Micrococcales</taxon>
        <taxon>Microbacteriaceae</taxon>
        <taxon>Naasia</taxon>
    </lineage>
</organism>
<evidence type="ECO:0000313" key="9">
    <source>
        <dbReference type="EMBL" id="BDZ45723.1"/>
    </source>
</evidence>
<feature type="transmembrane region" description="Helical" evidence="7">
    <location>
        <begin position="110"/>
        <end position="131"/>
    </location>
</feature>
<accession>A0ABM8GBV5</accession>
<gene>
    <name evidence="9" type="ORF">GCM10025866_16320</name>
</gene>
<feature type="transmembrane region" description="Helical" evidence="7">
    <location>
        <begin position="143"/>
        <end position="162"/>
    </location>
</feature>
<dbReference type="PROSITE" id="PS50850">
    <property type="entry name" value="MFS"/>
    <property type="match status" value="1"/>
</dbReference>
<feature type="transmembrane region" description="Helical" evidence="7">
    <location>
        <begin position="86"/>
        <end position="104"/>
    </location>
</feature>
<dbReference type="InterPro" id="IPR020846">
    <property type="entry name" value="MFS_dom"/>
</dbReference>
<evidence type="ECO:0000313" key="10">
    <source>
        <dbReference type="Proteomes" id="UP001321498"/>
    </source>
</evidence>